<dbReference type="OrthoDB" id="7472701at2"/>
<proteinExistence type="predicted"/>
<keyword evidence="1" id="KW-0175">Coiled coil</keyword>
<organism evidence="3 4">
    <name type="scientific">Leekyejoonella antrihumi</name>
    <dbReference type="NCBI Taxonomy" id="1660198"/>
    <lineage>
        <taxon>Bacteria</taxon>
        <taxon>Bacillati</taxon>
        <taxon>Actinomycetota</taxon>
        <taxon>Actinomycetes</taxon>
        <taxon>Micrococcales</taxon>
        <taxon>Dermacoccaceae</taxon>
        <taxon>Leekyejoonella</taxon>
    </lineage>
</organism>
<gene>
    <name evidence="3" type="ORF">FGL98_23555</name>
</gene>
<dbReference type="Proteomes" id="UP000320244">
    <property type="component" value="Unassembled WGS sequence"/>
</dbReference>
<dbReference type="RefSeq" id="WP_146321106.1">
    <property type="nucleotide sequence ID" value="NZ_VCQV01000061.1"/>
</dbReference>
<dbReference type="EMBL" id="VCQV01000061">
    <property type="protein sequence ID" value="TWP32701.1"/>
    <property type="molecule type" value="Genomic_DNA"/>
</dbReference>
<accession>A0A563DRZ5</accession>
<evidence type="ECO:0000256" key="2">
    <source>
        <dbReference type="SAM" id="MobiDB-lite"/>
    </source>
</evidence>
<sequence>MSDQEERDAITAAMERLLAGTPMRSSGNLDIISLAQEAGLKRNKLTHKHTDLKDRFYAECRVRDGITIREVKLHNEIAQLKARIDDLREERDNYRTANEVFVRALHALTIENDTLRRNTSRSSTAHLAVTGPNRTSSE</sequence>
<comment type="caution">
    <text evidence="3">The sequence shown here is derived from an EMBL/GenBank/DDBJ whole genome shotgun (WGS) entry which is preliminary data.</text>
</comment>
<reference evidence="3 4" key="1">
    <citation type="submission" date="2019-05" db="EMBL/GenBank/DDBJ databases">
        <authorList>
            <person name="Lee S.D."/>
        </authorList>
    </citation>
    <scope>NUCLEOTIDE SEQUENCE [LARGE SCALE GENOMIC DNA]</scope>
    <source>
        <strain evidence="3 4">C5-26</strain>
    </source>
</reference>
<reference evidence="3 4" key="2">
    <citation type="submission" date="2019-08" db="EMBL/GenBank/DDBJ databases">
        <title>Jejuicoccus antrihumi gen. nov., sp. nov., a new member of the family Dermacoccaceae isolated from a cave.</title>
        <authorList>
            <person name="Schumann P."/>
            <person name="Kim I.S."/>
        </authorList>
    </citation>
    <scope>NUCLEOTIDE SEQUENCE [LARGE SCALE GENOMIC DNA]</scope>
    <source>
        <strain evidence="3 4">C5-26</strain>
    </source>
</reference>
<feature type="coiled-coil region" evidence="1">
    <location>
        <begin position="70"/>
        <end position="97"/>
    </location>
</feature>
<evidence type="ECO:0000256" key="1">
    <source>
        <dbReference type="SAM" id="Coils"/>
    </source>
</evidence>
<evidence type="ECO:0000313" key="3">
    <source>
        <dbReference type="EMBL" id="TWP32701.1"/>
    </source>
</evidence>
<keyword evidence="4" id="KW-1185">Reference proteome</keyword>
<protein>
    <submittedName>
        <fullName evidence="3">Uncharacterized protein</fullName>
    </submittedName>
</protein>
<evidence type="ECO:0000313" key="4">
    <source>
        <dbReference type="Proteomes" id="UP000320244"/>
    </source>
</evidence>
<name>A0A563DRZ5_9MICO</name>
<dbReference type="AlphaFoldDB" id="A0A563DRZ5"/>
<feature type="region of interest" description="Disordered" evidence="2">
    <location>
        <begin position="117"/>
        <end position="138"/>
    </location>
</feature>